<dbReference type="GO" id="GO:0008237">
    <property type="term" value="F:metallopeptidase activity"/>
    <property type="evidence" value="ECO:0007669"/>
    <property type="project" value="InterPro"/>
</dbReference>
<proteinExistence type="predicted"/>
<dbReference type="AlphaFoldDB" id="A0AAQ4DYP9"/>
<dbReference type="InterPro" id="IPR024079">
    <property type="entry name" value="MetalloPept_cat_dom_sf"/>
</dbReference>
<evidence type="ECO:0000313" key="2">
    <source>
        <dbReference type="Proteomes" id="UP001321473"/>
    </source>
</evidence>
<organism evidence="1 2">
    <name type="scientific">Amblyomma americanum</name>
    <name type="common">Lone star tick</name>
    <dbReference type="NCBI Taxonomy" id="6943"/>
    <lineage>
        <taxon>Eukaryota</taxon>
        <taxon>Metazoa</taxon>
        <taxon>Ecdysozoa</taxon>
        <taxon>Arthropoda</taxon>
        <taxon>Chelicerata</taxon>
        <taxon>Arachnida</taxon>
        <taxon>Acari</taxon>
        <taxon>Parasitiformes</taxon>
        <taxon>Ixodida</taxon>
        <taxon>Ixodoidea</taxon>
        <taxon>Ixodidae</taxon>
        <taxon>Amblyomminae</taxon>
        <taxon>Amblyomma</taxon>
    </lineage>
</organism>
<sequence length="125" mass="14263">MMASWKARILIAGEAEGSEVLTTARCIDLATAWFGPALYYSTETEYFTADKSRAMNTFLHGLTLQTQSSLKAITWSDERTRRIMERKLRDLRILAWLEQLQSSAAAGLDQCWGFFSNFWGDLKKV</sequence>
<dbReference type="Gene3D" id="3.40.390.10">
    <property type="entry name" value="Collagenase (Catalytic Domain)"/>
    <property type="match status" value="1"/>
</dbReference>
<protein>
    <submittedName>
        <fullName evidence="1">Uncharacterized protein</fullName>
    </submittedName>
</protein>
<dbReference type="EMBL" id="JARKHS020025325">
    <property type="protein sequence ID" value="KAK8767589.1"/>
    <property type="molecule type" value="Genomic_DNA"/>
</dbReference>
<keyword evidence="2" id="KW-1185">Reference proteome</keyword>
<dbReference type="InterPro" id="IPR042089">
    <property type="entry name" value="Peptidase_M13_dom_2"/>
</dbReference>
<dbReference type="Gene3D" id="1.10.1380.10">
    <property type="entry name" value="Neutral endopeptidase , domain2"/>
    <property type="match status" value="1"/>
</dbReference>
<comment type="caution">
    <text evidence="1">The sequence shown here is derived from an EMBL/GenBank/DDBJ whole genome shotgun (WGS) entry which is preliminary data.</text>
</comment>
<dbReference type="Proteomes" id="UP001321473">
    <property type="component" value="Unassembled WGS sequence"/>
</dbReference>
<dbReference type="SUPFAM" id="SSF55486">
    <property type="entry name" value="Metalloproteases ('zincins'), catalytic domain"/>
    <property type="match status" value="1"/>
</dbReference>
<gene>
    <name evidence="1" type="ORF">V5799_005631</name>
</gene>
<reference evidence="1 2" key="1">
    <citation type="journal article" date="2023" name="Arcadia Sci">
        <title>De novo assembly of a long-read Amblyomma americanum tick genome.</title>
        <authorList>
            <person name="Chou S."/>
            <person name="Poskanzer K.E."/>
            <person name="Rollins M."/>
            <person name="Thuy-Boun P.S."/>
        </authorList>
    </citation>
    <scope>NUCLEOTIDE SEQUENCE [LARGE SCALE GENOMIC DNA]</scope>
    <source>
        <strain evidence="1">F_SG_1</strain>
        <tissue evidence="1">Salivary glands</tissue>
    </source>
</reference>
<accession>A0AAQ4DYP9</accession>
<evidence type="ECO:0000313" key="1">
    <source>
        <dbReference type="EMBL" id="KAK8767589.1"/>
    </source>
</evidence>
<name>A0AAQ4DYP9_AMBAM</name>